<dbReference type="PANTHER" id="PTHR32063">
    <property type="match status" value="1"/>
</dbReference>
<keyword evidence="5" id="KW-0997">Cell inner membrane</keyword>
<dbReference type="Gene3D" id="3.30.70.1430">
    <property type="entry name" value="Multidrug efflux transporter AcrB pore domain"/>
    <property type="match status" value="2"/>
</dbReference>
<organism evidence="11 12">
    <name type="scientific">Nannocystis punicea</name>
    <dbReference type="NCBI Taxonomy" id="2995304"/>
    <lineage>
        <taxon>Bacteria</taxon>
        <taxon>Pseudomonadati</taxon>
        <taxon>Myxococcota</taxon>
        <taxon>Polyangia</taxon>
        <taxon>Nannocystales</taxon>
        <taxon>Nannocystaceae</taxon>
        <taxon>Nannocystis</taxon>
    </lineage>
</organism>
<feature type="transmembrane region" description="Helical" evidence="10">
    <location>
        <begin position="897"/>
        <end position="919"/>
    </location>
</feature>
<feature type="transmembrane region" description="Helical" evidence="10">
    <location>
        <begin position="873"/>
        <end position="890"/>
    </location>
</feature>
<gene>
    <name evidence="11" type="ORF">O0S08_06435</name>
</gene>
<dbReference type="NCBIfam" id="TIGR00915">
    <property type="entry name" value="2A0602"/>
    <property type="match status" value="1"/>
</dbReference>
<evidence type="ECO:0000256" key="8">
    <source>
        <dbReference type="ARBA" id="ARBA00023136"/>
    </source>
</evidence>
<feature type="transmembrane region" description="Helical" evidence="10">
    <location>
        <begin position="925"/>
        <end position="950"/>
    </location>
</feature>
<comment type="similarity">
    <text evidence="2">Belongs to the resistance-nodulation-cell division (RND) (TC 2.A.6) family.</text>
</comment>
<dbReference type="Gene3D" id="3.30.2090.10">
    <property type="entry name" value="Multidrug efflux transporter AcrB TolC docking domain, DN and DC subdomains"/>
    <property type="match status" value="2"/>
</dbReference>
<evidence type="ECO:0000256" key="4">
    <source>
        <dbReference type="ARBA" id="ARBA00022475"/>
    </source>
</evidence>
<dbReference type="SUPFAM" id="SSF82693">
    <property type="entry name" value="Multidrug efflux transporter AcrB pore domain, PN1, PN2, PC1 and PC2 subdomains"/>
    <property type="match status" value="4"/>
</dbReference>
<evidence type="ECO:0000256" key="10">
    <source>
        <dbReference type="SAM" id="Phobius"/>
    </source>
</evidence>
<dbReference type="InterPro" id="IPR001036">
    <property type="entry name" value="Acrflvin-R"/>
</dbReference>
<dbReference type="PRINTS" id="PR00702">
    <property type="entry name" value="ACRIFLAVINRP"/>
</dbReference>
<dbReference type="RefSeq" id="WP_269038127.1">
    <property type="nucleotide sequence ID" value="NZ_CP114040.1"/>
</dbReference>
<evidence type="ECO:0000256" key="9">
    <source>
        <dbReference type="SAM" id="MobiDB-lite"/>
    </source>
</evidence>
<evidence type="ECO:0000256" key="1">
    <source>
        <dbReference type="ARBA" id="ARBA00004429"/>
    </source>
</evidence>
<keyword evidence="8 10" id="KW-0472">Membrane</keyword>
<evidence type="ECO:0000256" key="7">
    <source>
        <dbReference type="ARBA" id="ARBA00022989"/>
    </source>
</evidence>
<feature type="compositionally biased region" description="Basic and acidic residues" evidence="9">
    <location>
        <begin position="1094"/>
        <end position="1107"/>
    </location>
</feature>
<dbReference type="EMBL" id="CP114040">
    <property type="protein sequence ID" value="WAS95783.1"/>
    <property type="molecule type" value="Genomic_DNA"/>
</dbReference>
<name>A0ABY7H942_9BACT</name>
<dbReference type="SUPFAM" id="SSF82714">
    <property type="entry name" value="Multidrug efflux transporter AcrB TolC docking domain, DN and DC subdomains"/>
    <property type="match status" value="2"/>
</dbReference>
<feature type="transmembrane region" description="Helical" evidence="10">
    <location>
        <begin position="394"/>
        <end position="415"/>
    </location>
</feature>
<dbReference type="InterPro" id="IPR004764">
    <property type="entry name" value="MdtF-like"/>
</dbReference>
<keyword evidence="3" id="KW-0813">Transport</keyword>
<evidence type="ECO:0000313" key="11">
    <source>
        <dbReference type="EMBL" id="WAS95783.1"/>
    </source>
</evidence>
<dbReference type="Gene3D" id="3.30.70.1320">
    <property type="entry name" value="Multidrug efflux transporter AcrB pore domain like"/>
    <property type="match status" value="1"/>
</dbReference>
<dbReference type="InterPro" id="IPR027463">
    <property type="entry name" value="AcrB_DN_DC_subdom"/>
</dbReference>
<feature type="region of interest" description="Disordered" evidence="9">
    <location>
        <begin position="1074"/>
        <end position="1107"/>
    </location>
</feature>
<evidence type="ECO:0000313" key="12">
    <source>
        <dbReference type="Proteomes" id="UP001164459"/>
    </source>
</evidence>
<feature type="transmembrane region" description="Helical" evidence="10">
    <location>
        <begin position="342"/>
        <end position="361"/>
    </location>
</feature>
<dbReference type="Pfam" id="PF00873">
    <property type="entry name" value="ACR_tran"/>
    <property type="match status" value="1"/>
</dbReference>
<evidence type="ECO:0000256" key="6">
    <source>
        <dbReference type="ARBA" id="ARBA00022692"/>
    </source>
</evidence>
<keyword evidence="6 10" id="KW-0812">Transmembrane</keyword>
<keyword evidence="12" id="KW-1185">Reference proteome</keyword>
<feature type="transmembrane region" description="Helical" evidence="10">
    <location>
        <begin position="541"/>
        <end position="558"/>
    </location>
</feature>
<keyword evidence="7 10" id="KW-1133">Transmembrane helix</keyword>
<feature type="transmembrane region" description="Helical" evidence="10">
    <location>
        <begin position="436"/>
        <end position="460"/>
    </location>
</feature>
<reference evidence="11" key="1">
    <citation type="submission" date="2022-11" db="EMBL/GenBank/DDBJ databases">
        <title>Minimal conservation of predation-associated metabolite biosynthetic gene clusters underscores biosynthetic potential of Myxococcota including descriptions for ten novel species: Archangium lansinium sp. nov., Myxococcus landrumus sp. nov., Nannocystis bai.</title>
        <authorList>
            <person name="Ahearne A."/>
            <person name="Stevens C."/>
            <person name="Dowd S."/>
        </authorList>
    </citation>
    <scope>NUCLEOTIDE SEQUENCE</scope>
    <source>
        <strain evidence="11">Fl3</strain>
    </source>
</reference>
<dbReference type="Proteomes" id="UP001164459">
    <property type="component" value="Chromosome"/>
</dbReference>
<evidence type="ECO:0000256" key="3">
    <source>
        <dbReference type="ARBA" id="ARBA00022448"/>
    </source>
</evidence>
<dbReference type="PANTHER" id="PTHR32063:SF9">
    <property type="entry name" value="SIMILAR TO MULTIDRUG RESISTANCE PROTEIN MEXB"/>
    <property type="match status" value="1"/>
</dbReference>
<feature type="transmembrane region" description="Helical" evidence="10">
    <location>
        <begin position="480"/>
        <end position="499"/>
    </location>
</feature>
<comment type="subcellular location">
    <subcellularLocation>
        <location evidence="1">Cell inner membrane</location>
        <topology evidence="1">Multi-pass membrane protein</topology>
    </subcellularLocation>
</comment>
<proteinExistence type="inferred from homology"/>
<accession>A0ABY7H942</accession>
<feature type="transmembrane region" description="Helical" evidence="10">
    <location>
        <begin position="368"/>
        <end position="388"/>
    </location>
</feature>
<feature type="transmembrane region" description="Helical" evidence="10">
    <location>
        <begin position="1009"/>
        <end position="1028"/>
    </location>
</feature>
<sequence>MFAQILRRPVLAIVISVLIVLLGLLSIGTRPVSQFPEIAPPQVQITVAYPGASADVLIQSTLIPLERAINGVQGMRYMITDATSAGEATIQVIFDLGTDPNQAIINVKTRIDQVMPQLPKLVQLEGVILMRVMPSMLMYVNVYSTAEGADEKFLFNFANVNVLPEIMRVKGIGQARILGSRQYAMRIWLNPDRMRAYNVSPEEVQDAMADQSIIGRPGRVGQATGKTAQSLEYVLVWEGRYNKPEQYEDIIIRATPDGHILRLKDIAKVELGSEFFNIYSNLDGNPSAAIVLKQTLGSNAQEVIENVKSTLDEIKATTFPPGMDYAISYDVSRFVDASIEQVTHTLVEAFVLVALVVFVFLGDWRSTLIPTLAVPVSLVGAFIFMAALDISINLITLFALVLAIGIVVDDAIVVVEAVHAKMETTNLSIYEAMKAVLNEISGAIIAITLVMTSVFVPVAFMPGPVGVFYRQFSVTMASSIVLSGFIALTLTPVLSVLILKPVHDHGRTRNPITLFIRGFNRVFNWVTSIYVRLIRATLGRFYLTILAIGLFVFGIMQVNQVLPAGFVPNEDQGIIYAIIQTPPGTTIERTNAVSRELQQIAKELPEISSVSALAGYEILTEGRASNAGTCLINLKDWSERDKSVTEVIKELEERAKDIGAVVEFFEPPAVPGYGAAGGVSFRMLEKTGSTDYYEFDRINQEFMAALRERPELTGLFTFYAANYPQYELVIDNKKAMQKGVSIRKAMENLDLMIGSNFEQGFTRFNFFYRVYVQALPEYRALPPDVLKMWVKNEAGEMVPYSAFMTLKKRQGPNEITRYNMYNSSAIRGNNAPGYTTGDAVNAIKEVAAKTLPRGYDIAWEGLSYDEARRGNEAVYIFGIVLVFVYLVLAAQYESFVLPLAVITSLPAGAFGSFLFLQVMGLANDIYAQVGLVMLVGLLGKNAVLIVEFAVQTRREGATVFEAAVAGAKARFRAILMTSFAFVAGLYPLVVAKGAGAVGNNTIGSSALGGMVMGTVFGVILIPGLYFIFGHIARLEKFLRIGAPAEEAAPPPALPLSEMSLASVLIETLEDAGSVAKTHAPDAGEPQEATPHATTEARARRPEEVSGE</sequence>
<evidence type="ECO:0000256" key="5">
    <source>
        <dbReference type="ARBA" id="ARBA00022519"/>
    </source>
</evidence>
<feature type="transmembrane region" description="Helical" evidence="10">
    <location>
        <begin position="971"/>
        <end position="989"/>
    </location>
</feature>
<dbReference type="Gene3D" id="3.30.70.1440">
    <property type="entry name" value="Multidrug efflux transporter AcrB pore domain"/>
    <property type="match status" value="1"/>
</dbReference>
<protein>
    <submittedName>
        <fullName evidence="11">Efflux RND transporter permease subunit</fullName>
    </submittedName>
</protein>
<dbReference type="SUPFAM" id="SSF82866">
    <property type="entry name" value="Multidrug efflux transporter AcrB transmembrane domain"/>
    <property type="match status" value="2"/>
</dbReference>
<evidence type="ECO:0000256" key="2">
    <source>
        <dbReference type="ARBA" id="ARBA00010942"/>
    </source>
</evidence>
<dbReference type="Gene3D" id="1.20.1640.10">
    <property type="entry name" value="Multidrug efflux transporter AcrB transmembrane domain"/>
    <property type="match status" value="2"/>
</dbReference>
<keyword evidence="4" id="KW-1003">Cell membrane</keyword>